<organism evidence="1">
    <name type="scientific">Magallana gigas</name>
    <name type="common">Pacific oyster</name>
    <name type="synonym">Crassostrea gigas</name>
    <dbReference type="NCBI Taxonomy" id="29159"/>
    <lineage>
        <taxon>Eukaryota</taxon>
        <taxon>Metazoa</taxon>
        <taxon>Spiralia</taxon>
        <taxon>Lophotrochozoa</taxon>
        <taxon>Mollusca</taxon>
        <taxon>Bivalvia</taxon>
        <taxon>Autobranchia</taxon>
        <taxon>Pteriomorphia</taxon>
        <taxon>Ostreida</taxon>
        <taxon>Ostreoidea</taxon>
        <taxon>Ostreidae</taxon>
        <taxon>Magallana</taxon>
    </lineage>
</organism>
<proteinExistence type="predicted"/>
<dbReference type="GO" id="GO:0043161">
    <property type="term" value="P:proteasome-mediated ubiquitin-dependent protein catabolic process"/>
    <property type="evidence" value="ECO:0007669"/>
    <property type="project" value="TreeGrafter"/>
</dbReference>
<dbReference type="SUPFAM" id="SSF101898">
    <property type="entry name" value="NHL repeat"/>
    <property type="match status" value="1"/>
</dbReference>
<name>K1PAA7_MAGGI</name>
<dbReference type="AlphaFoldDB" id="K1PAA7"/>
<reference evidence="1" key="1">
    <citation type="journal article" date="2012" name="Nature">
        <title>The oyster genome reveals stress adaptation and complexity of shell formation.</title>
        <authorList>
            <person name="Zhang G."/>
            <person name="Fang X."/>
            <person name="Guo X."/>
            <person name="Li L."/>
            <person name="Luo R."/>
            <person name="Xu F."/>
            <person name="Yang P."/>
            <person name="Zhang L."/>
            <person name="Wang X."/>
            <person name="Qi H."/>
            <person name="Xiong Z."/>
            <person name="Que H."/>
            <person name="Xie Y."/>
            <person name="Holland P.W."/>
            <person name="Paps J."/>
            <person name="Zhu Y."/>
            <person name="Wu F."/>
            <person name="Chen Y."/>
            <person name="Wang J."/>
            <person name="Peng C."/>
            <person name="Meng J."/>
            <person name="Yang L."/>
            <person name="Liu J."/>
            <person name="Wen B."/>
            <person name="Zhang N."/>
            <person name="Huang Z."/>
            <person name="Zhu Q."/>
            <person name="Feng Y."/>
            <person name="Mount A."/>
            <person name="Hedgecock D."/>
            <person name="Xu Z."/>
            <person name="Liu Y."/>
            <person name="Domazet-Loso T."/>
            <person name="Du Y."/>
            <person name="Sun X."/>
            <person name="Zhang S."/>
            <person name="Liu B."/>
            <person name="Cheng P."/>
            <person name="Jiang X."/>
            <person name="Li J."/>
            <person name="Fan D."/>
            <person name="Wang W."/>
            <person name="Fu W."/>
            <person name="Wang T."/>
            <person name="Wang B."/>
            <person name="Zhang J."/>
            <person name="Peng Z."/>
            <person name="Li Y."/>
            <person name="Li N."/>
            <person name="Wang J."/>
            <person name="Chen M."/>
            <person name="He Y."/>
            <person name="Tan F."/>
            <person name="Song X."/>
            <person name="Zheng Q."/>
            <person name="Huang R."/>
            <person name="Yang H."/>
            <person name="Du X."/>
            <person name="Chen L."/>
            <person name="Yang M."/>
            <person name="Gaffney P.M."/>
            <person name="Wang S."/>
            <person name="Luo L."/>
            <person name="She Z."/>
            <person name="Ming Y."/>
            <person name="Huang W."/>
            <person name="Zhang S."/>
            <person name="Huang B."/>
            <person name="Zhang Y."/>
            <person name="Qu T."/>
            <person name="Ni P."/>
            <person name="Miao G."/>
            <person name="Wang J."/>
            <person name="Wang Q."/>
            <person name="Steinberg C.E."/>
            <person name="Wang H."/>
            <person name="Li N."/>
            <person name="Qian L."/>
            <person name="Zhang G."/>
            <person name="Li Y."/>
            <person name="Yang H."/>
            <person name="Liu X."/>
            <person name="Wang J."/>
            <person name="Yin Y."/>
            <person name="Wang J."/>
        </authorList>
    </citation>
    <scope>NUCLEOTIDE SEQUENCE [LARGE SCALE GENOMIC DNA]</scope>
    <source>
        <strain evidence="1">05x7-T-G4-1.051#20</strain>
    </source>
</reference>
<dbReference type="PROSITE" id="PS51125">
    <property type="entry name" value="NHL"/>
    <property type="match status" value="1"/>
</dbReference>
<dbReference type="GO" id="GO:0061630">
    <property type="term" value="F:ubiquitin protein ligase activity"/>
    <property type="evidence" value="ECO:0007669"/>
    <property type="project" value="TreeGrafter"/>
</dbReference>
<gene>
    <name evidence="1" type="ORF">CGI_10005584</name>
</gene>
<dbReference type="InParanoid" id="K1PAA7"/>
<accession>K1PAA7</accession>
<sequence length="503" mass="57712">MFFVDNKSNNLRDIDSMRISVGNLYHSIQLVKEKPPFLFIRWIPATMPRTWSVLEDIYKTNKTGIEKDAEEIEKVIAPTYEEMRNELIKQIESLNGDYEKITIVISEQGVKWHTEVERVINKMKNEITEIKEKHRDILEKHLNEIKQIEFLIKENVSTLKDLEESKDVTVIVNYRTKIKEFRKMPFKVHVTLPTFCPKPINRDQVCEMFGTLKPLVSTINEDGYTNELPEDSSGELIDIPDFINTFNTGYNNLRCVSFHTEEEIWTSAGSGIIIKSFTTSGNCMNTIKTKQGVYPDDIAVTSAGDLVYCDRISKTLNQVKDGKIEEIIVFQRWKPINLCVSSTGDLLVVLSYDDRTQSKVARYSGSIEKQAIQFDDEGNHLYSSSFSMKYIAENENLDICVADWGAGAVVVVNQDGKLRWRYTGLPSEAKKNPFKPRGITTNSQSQILTADCKNHCIHILDQDGQFLHYIENVKDPYGLCVDNHDNLYVAEWTGDVKVIKYLK</sequence>
<evidence type="ECO:0000313" key="1">
    <source>
        <dbReference type="EMBL" id="EKC20712.1"/>
    </source>
</evidence>
<dbReference type="InterPro" id="IPR001258">
    <property type="entry name" value="NHL_repeat"/>
</dbReference>
<dbReference type="PANTHER" id="PTHR24104">
    <property type="entry name" value="E3 UBIQUITIN-PROTEIN LIGASE NHLRC1-RELATED"/>
    <property type="match status" value="1"/>
</dbReference>
<dbReference type="Gene3D" id="2.120.10.30">
    <property type="entry name" value="TolB, C-terminal domain"/>
    <property type="match status" value="1"/>
</dbReference>
<dbReference type="InterPro" id="IPR011042">
    <property type="entry name" value="6-blade_b-propeller_TolB-like"/>
</dbReference>
<dbReference type="HOGENOM" id="CLU_007742_5_1_1"/>
<dbReference type="GO" id="GO:0000209">
    <property type="term" value="P:protein polyubiquitination"/>
    <property type="evidence" value="ECO:0007669"/>
    <property type="project" value="TreeGrafter"/>
</dbReference>
<dbReference type="EMBL" id="JH816580">
    <property type="protein sequence ID" value="EKC20712.1"/>
    <property type="molecule type" value="Genomic_DNA"/>
</dbReference>
<protein>
    <submittedName>
        <fullName evidence="1">Tripartite motif-containing protein 2</fullName>
    </submittedName>
</protein>
<dbReference type="InterPro" id="IPR050952">
    <property type="entry name" value="TRIM-NHL_E3_ligases"/>
</dbReference>
<dbReference type="PANTHER" id="PTHR24104:SF50">
    <property type="entry name" value="SMP-30_GLUCONOLACTONASE_LRE-LIKE REGION DOMAIN-CONTAINING PROTEIN"/>
    <property type="match status" value="1"/>
</dbReference>